<dbReference type="Proteomes" id="UP000198615">
    <property type="component" value="Unassembled WGS sequence"/>
</dbReference>
<reference evidence="1 2" key="1">
    <citation type="submission" date="2016-10" db="EMBL/GenBank/DDBJ databases">
        <authorList>
            <person name="Varghese N."/>
            <person name="Submissions S."/>
        </authorList>
    </citation>
    <scope>NUCLEOTIDE SEQUENCE [LARGE SCALE GENOMIC DNA]</scope>
    <source>
        <strain evidence="1 2">DSM 18839</strain>
    </source>
</reference>
<gene>
    <name evidence="1" type="ORF">SAMN05660686_01923</name>
</gene>
<protein>
    <submittedName>
        <fullName evidence="1">Uncharacterized protein</fullName>
    </submittedName>
</protein>
<proteinExistence type="predicted"/>
<dbReference type="OrthoDB" id="8480888at2"/>
<keyword evidence="2" id="KW-1185">Reference proteome</keyword>
<evidence type="ECO:0000313" key="2">
    <source>
        <dbReference type="Proteomes" id="UP000198615"/>
    </source>
</evidence>
<dbReference type="RefSeq" id="WP_139189202.1">
    <property type="nucleotide sequence ID" value="NZ_FNBW01000005.1"/>
</dbReference>
<comment type="caution">
    <text evidence="1">The sequence shown here is derived from an EMBL/GenBank/DDBJ whole genome shotgun (WGS) entry which is preliminary data.</text>
</comment>
<organism evidence="1 2">
    <name type="scientific">Thalassobaculum litoreum DSM 18839</name>
    <dbReference type="NCBI Taxonomy" id="1123362"/>
    <lineage>
        <taxon>Bacteria</taxon>
        <taxon>Pseudomonadati</taxon>
        <taxon>Pseudomonadota</taxon>
        <taxon>Alphaproteobacteria</taxon>
        <taxon>Rhodospirillales</taxon>
        <taxon>Thalassobaculaceae</taxon>
        <taxon>Thalassobaculum</taxon>
    </lineage>
</organism>
<evidence type="ECO:0000313" key="1">
    <source>
        <dbReference type="EMBL" id="SDF65133.1"/>
    </source>
</evidence>
<dbReference type="AlphaFoldDB" id="A0A8G2EYI0"/>
<name>A0A8G2EYI0_9PROT</name>
<sequence>MAIRLATLPVDEVKALAGIAGFPRWAGDVTVDDALIDHHLANDDLIEPDDGRDPNAPVPAAEHAGRVAWLVRNVARDGCSLTLRDGRIQDGNHRFAAALYRGDSLIRVCFMD</sequence>
<accession>A0A8G2EYI0</accession>
<dbReference type="EMBL" id="FNBW01000005">
    <property type="protein sequence ID" value="SDF65133.1"/>
    <property type="molecule type" value="Genomic_DNA"/>
</dbReference>